<evidence type="ECO:0000313" key="2">
    <source>
        <dbReference type="Proteomes" id="UP000887013"/>
    </source>
</evidence>
<dbReference type="GO" id="GO:0003676">
    <property type="term" value="F:nucleic acid binding"/>
    <property type="evidence" value="ECO:0007669"/>
    <property type="project" value="InterPro"/>
</dbReference>
<proteinExistence type="predicted"/>
<dbReference type="EMBL" id="BMAW01119403">
    <property type="protein sequence ID" value="GFT84451.1"/>
    <property type="molecule type" value="Genomic_DNA"/>
</dbReference>
<protein>
    <submittedName>
        <fullName evidence="1">Pol polyprotein</fullName>
    </submittedName>
</protein>
<sequence>MMDRNYTSSDIQATTIAETFYSNWMARFGVPSIITTDEGRQFESCLFKALARLTNTHNCVPPSKSNGLIEEFHRPPLKAAIMCHATDKWTEVLSTLLLGLRASLKENVGCTSAGFAYGKTLGLPGEFFDYTQADSDPAHLVEQLRHYMQQLNPNQLFHMQNKLYLCTKT</sequence>
<dbReference type="Proteomes" id="UP000887013">
    <property type="component" value="Unassembled WGS sequence"/>
</dbReference>
<dbReference type="AlphaFoldDB" id="A0A8X6PWB6"/>
<keyword evidence="2" id="KW-1185">Reference proteome</keyword>
<dbReference type="OrthoDB" id="6429193at2759"/>
<dbReference type="PANTHER" id="PTHR38681:SF1">
    <property type="entry name" value="RETROVIRUS-RELATED POL POLYPROTEIN FROM TRANSPOSON 412-LIKE PROTEIN"/>
    <property type="match status" value="1"/>
</dbReference>
<dbReference type="SUPFAM" id="SSF53098">
    <property type="entry name" value="Ribonuclease H-like"/>
    <property type="match status" value="1"/>
</dbReference>
<comment type="caution">
    <text evidence="1">The sequence shown here is derived from an EMBL/GenBank/DDBJ whole genome shotgun (WGS) entry which is preliminary data.</text>
</comment>
<name>A0A8X6PWB6_NEPPI</name>
<dbReference type="PANTHER" id="PTHR38681">
    <property type="entry name" value="RETROVIRUS-RELATED POL POLYPROTEIN FROM TRANSPOSON 412-LIKE PROTEIN-RELATED"/>
    <property type="match status" value="1"/>
</dbReference>
<dbReference type="InterPro" id="IPR036397">
    <property type="entry name" value="RNaseH_sf"/>
</dbReference>
<reference evidence="1" key="1">
    <citation type="submission" date="2020-08" db="EMBL/GenBank/DDBJ databases">
        <title>Multicomponent nature underlies the extraordinary mechanical properties of spider dragline silk.</title>
        <authorList>
            <person name="Kono N."/>
            <person name="Nakamura H."/>
            <person name="Mori M."/>
            <person name="Yoshida Y."/>
            <person name="Ohtoshi R."/>
            <person name="Malay A.D."/>
            <person name="Moran D.A.P."/>
            <person name="Tomita M."/>
            <person name="Numata K."/>
            <person name="Arakawa K."/>
        </authorList>
    </citation>
    <scope>NUCLEOTIDE SEQUENCE</scope>
</reference>
<gene>
    <name evidence="1" type="primary">RF55_19389</name>
    <name evidence="1" type="ORF">NPIL_26081</name>
</gene>
<evidence type="ECO:0000313" key="1">
    <source>
        <dbReference type="EMBL" id="GFT84451.1"/>
    </source>
</evidence>
<organism evidence="1 2">
    <name type="scientific">Nephila pilipes</name>
    <name type="common">Giant wood spider</name>
    <name type="synonym">Nephila maculata</name>
    <dbReference type="NCBI Taxonomy" id="299642"/>
    <lineage>
        <taxon>Eukaryota</taxon>
        <taxon>Metazoa</taxon>
        <taxon>Ecdysozoa</taxon>
        <taxon>Arthropoda</taxon>
        <taxon>Chelicerata</taxon>
        <taxon>Arachnida</taxon>
        <taxon>Araneae</taxon>
        <taxon>Araneomorphae</taxon>
        <taxon>Entelegynae</taxon>
        <taxon>Araneoidea</taxon>
        <taxon>Nephilidae</taxon>
        <taxon>Nephila</taxon>
    </lineage>
</organism>
<accession>A0A8X6PWB6</accession>
<dbReference type="InterPro" id="IPR012337">
    <property type="entry name" value="RNaseH-like_sf"/>
</dbReference>
<dbReference type="Gene3D" id="3.30.420.10">
    <property type="entry name" value="Ribonuclease H-like superfamily/Ribonuclease H"/>
    <property type="match status" value="1"/>
</dbReference>